<dbReference type="InterPro" id="IPR050571">
    <property type="entry name" value="Class-IV_PLP-Dep_Aminotrnsfr"/>
</dbReference>
<dbReference type="GO" id="GO:0005829">
    <property type="term" value="C:cytosol"/>
    <property type="evidence" value="ECO:0007669"/>
    <property type="project" value="TreeGrafter"/>
</dbReference>
<dbReference type="OrthoDB" id="9805628at2"/>
<comment type="pathway">
    <text evidence="3">Amino-acid biosynthesis; L-isoleucine biosynthesis; L-isoleucine from 2-oxobutanoate: step 4/4.</text>
</comment>
<dbReference type="CDD" id="cd01558">
    <property type="entry name" value="D-AAT_like"/>
    <property type="match status" value="1"/>
</dbReference>
<dbReference type="PANTHER" id="PTHR42743">
    <property type="entry name" value="AMINO-ACID AMINOTRANSFERASE"/>
    <property type="match status" value="1"/>
</dbReference>
<evidence type="ECO:0000256" key="4">
    <source>
        <dbReference type="ARBA" id="ARBA00004931"/>
    </source>
</evidence>
<dbReference type="NCBIfam" id="NF005209">
    <property type="entry name" value="PRK06680.1"/>
    <property type="match status" value="1"/>
</dbReference>
<comment type="pathway">
    <text evidence="4">Amino-acid biosynthesis; L-valine biosynthesis; L-valine from pyruvate: step 4/4.</text>
</comment>
<comment type="catalytic activity">
    <reaction evidence="13">
        <text>L-leucine + 2-oxoglutarate = 4-methyl-2-oxopentanoate + L-glutamate</text>
        <dbReference type="Rhea" id="RHEA:18321"/>
        <dbReference type="ChEBI" id="CHEBI:16810"/>
        <dbReference type="ChEBI" id="CHEBI:17865"/>
        <dbReference type="ChEBI" id="CHEBI:29985"/>
        <dbReference type="ChEBI" id="CHEBI:57427"/>
        <dbReference type="EC" id="2.6.1.42"/>
    </reaction>
</comment>
<dbReference type="GO" id="GO:0004084">
    <property type="term" value="F:branched-chain-amino-acid transaminase activity"/>
    <property type="evidence" value="ECO:0007669"/>
    <property type="project" value="UniProtKB-EC"/>
</dbReference>
<dbReference type="InterPro" id="IPR043132">
    <property type="entry name" value="BCAT-like_C"/>
</dbReference>
<dbReference type="InterPro" id="IPR043131">
    <property type="entry name" value="BCAT-like_N"/>
</dbReference>
<dbReference type="Gene3D" id="3.30.470.10">
    <property type="match status" value="1"/>
</dbReference>
<comment type="catalytic activity">
    <reaction evidence="11">
        <text>L-valine + 2-oxoglutarate = 3-methyl-2-oxobutanoate + L-glutamate</text>
        <dbReference type="Rhea" id="RHEA:24813"/>
        <dbReference type="ChEBI" id="CHEBI:11851"/>
        <dbReference type="ChEBI" id="CHEBI:16810"/>
        <dbReference type="ChEBI" id="CHEBI:29985"/>
        <dbReference type="ChEBI" id="CHEBI:57762"/>
        <dbReference type="EC" id="2.6.1.42"/>
    </reaction>
</comment>
<dbReference type="Pfam" id="PF01063">
    <property type="entry name" value="Aminotran_4"/>
    <property type="match status" value="1"/>
</dbReference>
<dbReference type="EC" id="2.6.1.42" evidence="7"/>
<dbReference type="GO" id="GO:0009082">
    <property type="term" value="P:branched-chain amino acid biosynthetic process"/>
    <property type="evidence" value="ECO:0007669"/>
    <property type="project" value="UniProtKB-KW"/>
</dbReference>
<proteinExistence type="inferred from homology"/>
<evidence type="ECO:0000256" key="1">
    <source>
        <dbReference type="ARBA" id="ARBA00001933"/>
    </source>
</evidence>
<comment type="catalytic activity">
    <reaction evidence="12">
        <text>L-isoleucine + 2-oxoglutarate = (S)-3-methyl-2-oxopentanoate + L-glutamate</text>
        <dbReference type="Rhea" id="RHEA:24801"/>
        <dbReference type="ChEBI" id="CHEBI:16810"/>
        <dbReference type="ChEBI" id="CHEBI:29985"/>
        <dbReference type="ChEBI" id="CHEBI:35146"/>
        <dbReference type="ChEBI" id="CHEBI:58045"/>
        <dbReference type="EC" id="2.6.1.42"/>
    </reaction>
</comment>
<protein>
    <recommendedName>
        <fullName evidence="8">Probable branched-chain-amino-acid aminotransferase</fullName>
        <ecNumber evidence="7">2.6.1.42</ecNumber>
    </recommendedName>
</protein>
<comment type="pathway">
    <text evidence="5">Amino-acid biosynthesis; L-leucine biosynthesis; L-leucine from 3-methyl-2-oxobutanoate: step 4/4.</text>
</comment>
<gene>
    <name evidence="14" type="ORF">SAMN05421720_101395</name>
</gene>
<evidence type="ECO:0000313" key="14">
    <source>
        <dbReference type="EMBL" id="SDD74017.1"/>
    </source>
</evidence>
<name>A0A1G6X9K8_9PROT</name>
<evidence type="ECO:0000256" key="8">
    <source>
        <dbReference type="ARBA" id="ARBA00014472"/>
    </source>
</evidence>
<keyword evidence="15" id="KW-1185">Reference proteome</keyword>
<comment type="function">
    <text evidence="2">Acts on leucine, isoleucine and valine.</text>
</comment>
<dbReference type="InterPro" id="IPR036038">
    <property type="entry name" value="Aminotransferase-like"/>
</dbReference>
<dbReference type="InterPro" id="IPR001544">
    <property type="entry name" value="Aminotrans_IV"/>
</dbReference>
<evidence type="ECO:0000256" key="2">
    <source>
        <dbReference type="ARBA" id="ARBA00003109"/>
    </source>
</evidence>
<keyword evidence="10" id="KW-0028">Amino-acid biosynthesis</keyword>
<comment type="similarity">
    <text evidence="6">Belongs to the class-IV pyridoxal-phosphate-dependent aminotransferase family.</text>
</comment>
<dbReference type="AlphaFoldDB" id="A0A1G6X9K8"/>
<evidence type="ECO:0000256" key="7">
    <source>
        <dbReference type="ARBA" id="ARBA00013053"/>
    </source>
</evidence>
<dbReference type="Gene3D" id="3.20.10.10">
    <property type="entry name" value="D-amino Acid Aminotransferase, subunit A, domain 2"/>
    <property type="match status" value="1"/>
</dbReference>
<evidence type="ECO:0000256" key="6">
    <source>
        <dbReference type="ARBA" id="ARBA00009320"/>
    </source>
</evidence>
<reference evidence="14 15" key="1">
    <citation type="submission" date="2016-10" db="EMBL/GenBank/DDBJ databases">
        <authorList>
            <person name="de Groot N.N."/>
        </authorList>
    </citation>
    <scope>NUCLEOTIDE SEQUENCE [LARGE SCALE GENOMIC DNA]</scope>
    <source>
        <strain evidence="14 15">ATCC 700224</strain>
    </source>
</reference>
<keyword evidence="9" id="KW-0663">Pyridoxal phosphate</keyword>
<dbReference type="FunFam" id="3.20.10.10:FF:000002">
    <property type="entry name" value="D-alanine aminotransferase"/>
    <property type="match status" value="1"/>
</dbReference>
<evidence type="ECO:0000256" key="12">
    <source>
        <dbReference type="ARBA" id="ARBA00048798"/>
    </source>
</evidence>
<dbReference type="EMBL" id="FNAP01000001">
    <property type="protein sequence ID" value="SDD74017.1"/>
    <property type="molecule type" value="Genomic_DNA"/>
</dbReference>
<dbReference type="RefSeq" id="WP_092781259.1">
    <property type="nucleotide sequence ID" value="NZ_FNAP01000001.1"/>
</dbReference>
<evidence type="ECO:0000256" key="9">
    <source>
        <dbReference type="ARBA" id="ARBA00022898"/>
    </source>
</evidence>
<accession>A0A1G6X9K8</accession>
<dbReference type="Proteomes" id="UP000199412">
    <property type="component" value="Unassembled WGS sequence"/>
</dbReference>
<sequence>MSRVAYVNGRYLPHAEAGVHVEDRGLQFADGVYEVIAIEGGRPIDLGGHMTRLERSLRELRMTMPMPPRAMRLVMREVVRRNAVRIGILYLQVTRGTYRRDHPFPPATVAPTLVMTARSGVRPTSAMVENGIGVVTVPDQRWARRDIKSVSLLPNVMAKQQAKDAGAYEAWQVDRDGFVTEGTSTNAWIVTKDGTLVTRPLNHDILAGITRDSVLTLAAQAGLTVEQRPFTVEEAKAAREAFISSTTAAALPVVRIDDASIANGAPGSITRQLWDLYEAHIARAGAEDWIGS</sequence>
<evidence type="ECO:0000256" key="3">
    <source>
        <dbReference type="ARBA" id="ARBA00004824"/>
    </source>
</evidence>
<organism evidence="14 15">
    <name type="scientific">Rhodospira trueperi</name>
    <dbReference type="NCBI Taxonomy" id="69960"/>
    <lineage>
        <taxon>Bacteria</taxon>
        <taxon>Pseudomonadati</taxon>
        <taxon>Pseudomonadota</taxon>
        <taxon>Alphaproteobacteria</taxon>
        <taxon>Rhodospirillales</taxon>
        <taxon>Rhodospirillaceae</taxon>
        <taxon>Rhodospira</taxon>
    </lineage>
</organism>
<evidence type="ECO:0000256" key="5">
    <source>
        <dbReference type="ARBA" id="ARBA00005072"/>
    </source>
</evidence>
<evidence type="ECO:0000256" key="13">
    <source>
        <dbReference type="ARBA" id="ARBA00049229"/>
    </source>
</evidence>
<dbReference type="STRING" id="69960.SAMN05421720_101395"/>
<dbReference type="GO" id="GO:0008652">
    <property type="term" value="P:amino acid biosynthetic process"/>
    <property type="evidence" value="ECO:0007669"/>
    <property type="project" value="UniProtKB-ARBA"/>
</dbReference>
<dbReference type="SUPFAM" id="SSF56752">
    <property type="entry name" value="D-aminoacid aminotransferase-like PLP-dependent enzymes"/>
    <property type="match status" value="1"/>
</dbReference>
<evidence type="ECO:0000256" key="11">
    <source>
        <dbReference type="ARBA" id="ARBA00048212"/>
    </source>
</evidence>
<comment type="cofactor">
    <cofactor evidence="1">
        <name>pyridoxal 5'-phosphate</name>
        <dbReference type="ChEBI" id="CHEBI:597326"/>
    </cofactor>
</comment>
<dbReference type="PANTHER" id="PTHR42743:SF11">
    <property type="entry name" value="AMINODEOXYCHORISMATE LYASE"/>
    <property type="match status" value="1"/>
</dbReference>
<keyword evidence="10" id="KW-0100">Branched-chain amino acid biosynthesis</keyword>
<evidence type="ECO:0000256" key="10">
    <source>
        <dbReference type="ARBA" id="ARBA00023304"/>
    </source>
</evidence>
<evidence type="ECO:0000313" key="15">
    <source>
        <dbReference type="Proteomes" id="UP000199412"/>
    </source>
</evidence>